<comment type="similarity">
    <text evidence="1 4">Belongs to the universal ribosomal protein uS11 family.</text>
</comment>
<name>A0A1F7HGV0_9BACT</name>
<dbReference type="Pfam" id="PF00411">
    <property type="entry name" value="Ribosomal_S11"/>
    <property type="match status" value="1"/>
</dbReference>
<dbReference type="GO" id="GO:0003735">
    <property type="term" value="F:structural constituent of ribosome"/>
    <property type="evidence" value="ECO:0007669"/>
    <property type="project" value="InterPro"/>
</dbReference>
<keyword evidence="4" id="KW-0694">RNA-binding</keyword>
<dbReference type="SUPFAM" id="SSF53137">
    <property type="entry name" value="Translational machinery components"/>
    <property type="match status" value="1"/>
</dbReference>
<keyword evidence="2 4" id="KW-0689">Ribosomal protein</keyword>
<comment type="function">
    <text evidence="4">Located on the platform of the 30S subunit, it bridges several disparate RNA helices of the 16S rRNA. Forms part of the Shine-Dalgarno cleft in the 70S ribosome.</text>
</comment>
<dbReference type="Gene3D" id="3.30.420.80">
    <property type="entry name" value="Ribosomal protein S11"/>
    <property type="match status" value="1"/>
</dbReference>
<dbReference type="PANTHER" id="PTHR11759">
    <property type="entry name" value="40S RIBOSOMAL PROTEIN S14/30S RIBOSOMAL PROTEIN S11"/>
    <property type="match status" value="1"/>
</dbReference>
<dbReference type="HAMAP" id="MF_01310">
    <property type="entry name" value="Ribosomal_uS11"/>
    <property type="match status" value="1"/>
</dbReference>
<keyword evidence="3 4" id="KW-0687">Ribonucleoprotein</keyword>
<evidence type="ECO:0000256" key="3">
    <source>
        <dbReference type="ARBA" id="ARBA00023274"/>
    </source>
</evidence>
<sequence length="127" mass="14021">MKKTKLNKKDKNVERGRIYIVATFNNTHITITDDKGNALVAGSCGMYGFAGTRKSTPYASTITTEATIKKAIDNYKLMDAIIYVKGIGPGREAAMRVIKASKLNIDKIIDITPVPHNGVRPPKLRRM</sequence>
<evidence type="ECO:0000256" key="1">
    <source>
        <dbReference type="ARBA" id="ARBA00006194"/>
    </source>
</evidence>
<protein>
    <recommendedName>
        <fullName evidence="4">Small ribosomal subunit protein uS11</fullName>
    </recommendedName>
</protein>
<organism evidence="5 6">
    <name type="scientific">Candidatus Roizmanbacteria bacterium RIFCSPHIGHO2_12_FULL_33_9</name>
    <dbReference type="NCBI Taxonomy" id="1802045"/>
    <lineage>
        <taxon>Bacteria</taxon>
        <taxon>Candidatus Roizmaniibacteriota</taxon>
    </lineage>
</organism>
<dbReference type="GO" id="GO:0006412">
    <property type="term" value="P:translation"/>
    <property type="evidence" value="ECO:0007669"/>
    <property type="project" value="UniProtKB-UniRule"/>
</dbReference>
<comment type="subunit">
    <text evidence="4">Part of the 30S ribosomal subunit. Interacts with proteins S7 and S18. Binds to IF-3.</text>
</comment>
<dbReference type="Proteomes" id="UP000177199">
    <property type="component" value="Unassembled WGS sequence"/>
</dbReference>
<accession>A0A1F7HGV0</accession>
<dbReference type="EMBL" id="MFZV01000049">
    <property type="protein sequence ID" value="OGK30224.1"/>
    <property type="molecule type" value="Genomic_DNA"/>
</dbReference>
<gene>
    <name evidence="4" type="primary">rpsK</name>
    <name evidence="5" type="ORF">A3F29_03585</name>
</gene>
<comment type="caution">
    <text evidence="5">The sequence shown here is derived from an EMBL/GenBank/DDBJ whole genome shotgun (WGS) entry which is preliminary data.</text>
</comment>
<dbReference type="InterPro" id="IPR001971">
    <property type="entry name" value="Ribosomal_uS11"/>
</dbReference>
<dbReference type="InterPro" id="IPR036967">
    <property type="entry name" value="Ribosomal_uS11_sf"/>
</dbReference>
<dbReference type="GO" id="GO:1990904">
    <property type="term" value="C:ribonucleoprotein complex"/>
    <property type="evidence" value="ECO:0007669"/>
    <property type="project" value="UniProtKB-KW"/>
</dbReference>
<dbReference type="PIRSF" id="PIRSF002131">
    <property type="entry name" value="Ribosomal_S11"/>
    <property type="match status" value="1"/>
</dbReference>
<dbReference type="AlphaFoldDB" id="A0A1F7HGV0"/>
<evidence type="ECO:0000256" key="2">
    <source>
        <dbReference type="ARBA" id="ARBA00022980"/>
    </source>
</evidence>
<proteinExistence type="inferred from homology"/>
<dbReference type="GO" id="GO:0005840">
    <property type="term" value="C:ribosome"/>
    <property type="evidence" value="ECO:0007669"/>
    <property type="project" value="UniProtKB-KW"/>
</dbReference>
<dbReference type="GO" id="GO:0019843">
    <property type="term" value="F:rRNA binding"/>
    <property type="evidence" value="ECO:0007669"/>
    <property type="project" value="UniProtKB-UniRule"/>
</dbReference>
<reference evidence="5 6" key="1">
    <citation type="journal article" date="2016" name="Nat. Commun.">
        <title>Thousands of microbial genomes shed light on interconnected biogeochemical processes in an aquifer system.</title>
        <authorList>
            <person name="Anantharaman K."/>
            <person name="Brown C.T."/>
            <person name="Hug L.A."/>
            <person name="Sharon I."/>
            <person name="Castelle C.J."/>
            <person name="Probst A.J."/>
            <person name="Thomas B.C."/>
            <person name="Singh A."/>
            <person name="Wilkins M.J."/>
            <person name="Karaoz U."/>
            <person name="Brodie E.L."/>
            <person name="Williams K.H."/>
            <person name="Hubbard S.S."/>
            <person name="Banfield J.F."/>
        </authorList>
    </citation>
    <scope>NUCLEOTIDE SEQUENCE [LARGE SCALE GENOMIC DNA]</scope>
</reference>
<keyword evidence="4" id="KW-0699">rRNA-binding</keyword>
<evidence type="ECO:0000256" key="4">
    <source>
        <dbReference type="HAMAP-Rule" id="MF_01310"/>
    </source>
</evidence>
<evidence type="ECO:0000313" key="6">
    <source>
        <dbReference type="Proteomes" id="UP000177199"/>
    </source>
</evidence>
<dbReference type="NCBIfam" id="NF003698">
    <property type="entry name" value="PRK05309.1"/>
    <property type="match status" value="1"/>
</dbReference>
<evidence type="ECO:0000313" key="5">
    <source>
        <dbReference type="EMBL" id="OGK30224.1"/>
    </source>
</evidence>